<keyword evidence="9" id="KW-0804">Transcription</keyword>
<dbReference type="PANTHER" id="PTHR46267">
    <property type="entry name" value="SINGLE MYB HISTONE 4"/>
    <property type="match status" value="1"/>
</dbReference>
<name>A0A5P1EHC2_ASPOF</name>
<evidence type="ECO:0000256" key="1">
    <source>
        <dbReference type="ARBA" id="ARBA00004574"/>
    </source>
</evidence>
<evidence type="ECO:0000256" key="9">
    <source>
        <dbReference type="ARBA" id="ARBA00023163"/>
    </source>
</evidence>
<evidence type="ECO:0000256" key="8">
    <source>
        <dbReference type="ARBA" id="ARBA00023125"/>
    </source>
</evidence>
<keyword evidence="7 11" id="KW-0175">Coiled coil</keyword>
<dbReference type="SUPFAM" id="SSF46785">
    <property type="entry name" value="Winged helix' DNA-binding domain"/>
    <property type="match status" value="1"/>
</dbReference>
<dbReference type="PROSITE" id="PS51294">
    <property type="entry name" value="HTH_MYB"/>
    <property type="match status" value="1"/>
</dbReference>
<dbReference type="GO" id="GO:0000781">
    <property type="term" value="C:chromosome, telomeric region"/>
    <property type="evidence" value="ECO:0007669"/>
    <property type="project" value="UniProtKB-SubCell"/>
</dbReference>
<dbReference type="InterPro" id="IPR001005">
    <property type="entry name" value="SANT/Myb"/>
</dbReference>
<evidence type="ECO:0008006" key="17">
    <source>
        <dbReference type="Google" id="ProtNLM"/>
    </source>
</evidence>
<dbReference type="CDD" id="cd11660">
    <property type="entry name" value="SANT_TRF"/>
    <property type="match status" value="1"/>
</dbReference>
<comment type="subcellular location">
    <subcellularLocation>
        <location evidence="1">Chromosome</location>
        <location evidence="1">Telomere</location>
    </subcellularLocation>
    <subcellularLocation>
        <location evidence="2">Nucleus</location>
        <location evidence="2">Nucleolus</location>
    </subcellularLocation>
</comment>
<dbReference type="SMART" id="SM00717">
    <property type="entry name" value="SANT"/>
    <property type="match status" value="1"/>
</dbReference>
<dbReference type="InterPro" id="IPR036388">
    <property type="entry name" value="WH-like_DNA-bd_sf"/>
</dbReference>
<accession>A0A5P1EHC2</accession>
<dbReference type="Gramene" id="ONK65184">
    <property type="protein sequence ID" value="ONK65184"/>
    <property type="gene ID" value="A4U43_C07F34550"/>
</dbReference>
<evidence type="ECO:0000256" key="5">
    <source>
        <dbReference type="ARBA" id="ARBA00022895"/>
    </source>
</evidence>
<feature type="domain" description="Myb-like" evidence="12">
    <location>
        <begin position="5"/>
        <end position="57"/>
    </location>
</feature>
<evidence type="ECO:0000313" key="15">
    <source>
        <dbReference type="EMBL" id="ONK65184.1"/>
    </source>
</evidence>
<dbReference type="OrthoDB" id="608866at2759"/>
<evidence type="ECO:0000256" key="2">
    <source>
        <dbReference type="ARBA" id="ARBA00004604"/>
    </source>
</evidence>
<dbReference type="EMBL" id="CM007387">
    <property type="protein sequence ID" value="ONK65184.1"/>
    <property type="molecule type" value="Genomic_DNA"/>
</dbReference>
<dbReference type="InterPro" id="IPR005818">
    <property type="entry name" value="Histone_H1/H5_H15"/>
</dbReference>
<evidence type="ECO:0000259" key="14">
    <source>
        <dbReference type="PROSITE" id="PS51504"/>
    </source>
</evidence>
<evidence type="ECO:0000256" key="10">
    <source>
        <dbReference type="ARBA" id="ARBA00023242"/>
    </source>
</evidence>
<dbReference type="GO" id="GO:0005730">
    <property type="term" value="C:nucleolus"/>
    <property type="evidence" value="ECO:0007669"/>
    <property type="project" value="UniProtKB-SubCell"/>
</dbReference>
<dbReference type="InterPro" id="IPR036390">
    <property type="entry name" value="WH_DNA-bd_sf"/>
</dbReference>
<dbReference type="PROSITE" id="PS51504">
    <property type="entry name" value="H15"/>
    <property type="match status" value="1"/>
</dbReference>
<keyword evidence="5" id="KW-0779">Telomere</keyword>
<feature type="domain" description="H15" evidence="14">
    <location>
        <begin position="114"/>
        <end position="187"/>
    </location>
</feature>
<gene>
    <name evidence="15" type="ORF">A4U43_C07F34550</name>
</gene>
<dbReference type="PANTHER" id="PTHR46267:SF8">
    <property type="entry name" value="TELOMERE REPEAT-BINDING FACTOR 1"/>
    <property type="match status" value="1"/>
</dbReference>
<sequence length="291" mass="32163">MGAPKQKWTAEEESALKAGIAKHGTGKWCTILKDTEFSHILYSRSNVDLKDKWRNISIPSGRGPQRAPMAVKGSTRQILKNTNRQMALENVDDYPDETIDVKPLAVSAGSPQINTPKKSEAKLETLILEAIINLKEPTGSNKTTITMYIENQYVPPPDFKQAMSGELQRLTETGKLIKAKHNYKVALRSDFPGGRSSKVLHEGRQREPSREDKAGIKHIKKFPIDTNLEWMELMTAQEAAAAASQAIAKAEIATAEAEEAVRRAESAEADYEESQAFADAVALAFPTEMEL</sequence>
<dbReference type="InterPro" id="IPR017930">
    <property type="entry name" value="Myb_dom"/>
</dbReference>
<dbReference type="GO" id="GO:0003691">
    <property type="term" value="F:double-stranded telomeric DNA binding"/>
    <property type="evidence" value="ECO:0007669"/>
    <property type="project" value="InterPro"/>
</dbReference>
<protein>
    <recommendedName>
        <fullName evidence="17">MYB transcription factor</fullName>
    </recommendedName>
</protein>
<evidence type="ECO:0000256" key="11">
    <source>
        <dbReference type="SAM" id="Coils"/>
    </source>
</evidence>
<organism evidence="15 16">
    <name type="scientific">Asparagus officinalis</name>
    <name type="common">Garden asparagus</name>
    <dbReference type="NCBI Taxonomy" id="4686"/>
    <lineage>
        <taxon>Eukaryota</taxon>
        <taxon>Viridiplantae</taxon>
        <taxon>Streptophyta</taxon>
        <taxon>Embryophyta</taxon>
        <taxon>Tracheophyta</taxon>
        <taxon>Spermatophyta</taxon>
        <taxon>Magnoliopsida</taxon>
        <taxon>Liliopsida</taxon>
        <taxon>Asparagales</taxon>
        <taxon>Asparagaceae</taxon>
        <taxon>Asparagoideae</taxon>
        <taxon>Asparagus</taxon>
    </lineage>
</organism>
<dbReference type="AlphaFoldDB" id="A0A5P1EHC2"/>
<evidence type="ECO:0000256" key="3">
    <source>
        <dbReference type="ARBA" id="ARBA00011414"/>
    </source>
</evidence>
<dbReference type="GO" id="GO:0000786">
    <property type="term" value="C:nucleosome"/>
    <property type="evidence" value="ECO:0007669"/>
    <property type="project" value="InterPro"/>
</dbReference>
<evidence type="ECO:0000256" key="4">
    <source>
        <dbReference type="ARBA" id="ARBA00022454"/>
    </source>
</evidence>
<keyword evidence="4" id="KW-0158">Chromosome</keyword>
<evidence type="ECO:0000259" key="12">
    <source>
        <dbReference type="PROSITE" id="PS50090"/>
    </source>
</evidence>
<keyword evidence="10" id="KW-0539">Nucleus</keyword>
<evidence type="ECO:0000259" key="13">
    <source>
        <dbReference type="PROSITE" id="PS51294"/>
    </source>
</evidence>
<dbReference type="Gene3D" id="1.10.10.10">
    <property type="entry name" value="Winged helix-like DNA-binding domain superfamily/Winged helix DNA-binding domain"/>
    <property type="match status" value="1"/>
</dbReference>
<dbReference type="Pfam" id="PF00538">
    <property type="entry name" value="Linker_histone"/>
    <property type="match status" value="1"/>
</dbReference>
<keyword evidence="6" id="KW-0805">Transcription regulation</keyword>
<dbReference type="OMA" id="MISECPE"/>
<dbReference type="PROSITE" id="PS50090">
    <property type="entry name" value="MYB_LIKE"/>
    <property type="match status" value="1"/>
</dbReference>
<dbReference type="FunFam" id="1.10.10.60:FF:000168">
    <property type="entry name" value="Telomere repeat-binding factor 1"/>
    <property type="match status" value="1"/>
</dbReference>
<feature type="domain" description="HTH myb-type" evidence="13">
    <location>
        <begin position="1"/>
        <end position="61"/>
    </location>
</feature>
<keyword evidence="16" id="KW-1185">Reference proteome</keyword>
<keyword evidence="8" id="KW-0238">DNA-binding</keyword>
<dbReference type="InterPro" id="IPR009057">
    <property type="entry name" value="Homeodomain-like_sf"/>
</dbReference>
<dbReference type="InterPro" id="IPR044597">
    <property type="entry name" value="SMH1-6"/>
</dbReference>
<dbReference type="Proteomes" id="UP000243459">
    <property type="component" value="Chromosome 7"/>
</dbReference>
<comment type="subunit">
    <text evidence="3">Forms a homodimer and heterodimers.</text>
</comment>
<dbReference type="Gene3D" id="1.10.10.60">
    <property type="entry name" value="Homeodomain-like"/>
    <property type="match status" value="1"/>
</dbReference>
<feature type="coiled-coil region" evidence="11">
    <location>
        <begin position="240"/>
        <end position="274"/>
    </location>
</feature>
<evidence type="ECO:0000256" key="7">
    <source>
        <dbReference type="ARBA" id="ARBA00023054"/>
    </source>
</evidence>
<dbReference type="Pfam" id="PF00249">
    <property type="entry name" value="Myb_DNA-binding"/>
    <property type="match status" value="1"/>
</dbReference>
<evidence type="ECO:0000256" key="6">
    <source>
        <dbReference type="ARBA" id="ARBA00023015"/>
    </source>
</evidence>
<proteinExistence type="predicted"/>
<reference evidence="16" key="1">
    <citation type="journal article" date="2017" name="Nat. Commun.">
        <title>The asparagus genome sheds light on the origin and evolution of a young Y chromosome.</title>
        <authorList>
            <person name="Harkess A."/>
            <person name="Zhou J."/>
            <person name="Xu C."/>
            <person name="Bowers J.E."/>
            <person name="Van der Hulst R."/>
            <person name="Ayyampalayam S."/>
            <person name="Mercati F."/>
            <person name="Riccardi P."/>
            <person name="McKain M.R."/>
            <person name="Kakrana A."/>
            <person name="Tang H."/>
            <person name="Ray J."/>
            <person name="Groenendijk J."/>
            <person name="Arikit S."/>
            <person name="Mathioni S.M."/>
            <person name="Nakano M."/>
            <person name="Shan H."/>
            <person name="Telgmann-Rauber A."/>
            <person name="Kanno A."/>
            <person name="Yue Z."/>
            <person name="Chen H."/>
            <person name="Li W."/>
            <person name="Chen Y."/>
            <person name="Xu X."/>
            <person name="Zhang Y."/>
            <person name="Luo S."/>
            <person name="Chen H."/>
            <person name="Gao J."/>
            <person name="Mao Z."/>
            <person name="Pires J.C."/>
            <person name="Luo M."/>
            <person name="Kudrna D."/>
            <person name="Wing R.A."/>
            <person name="Meyers B.C."/>
            <person name="Yi K."/>
            <person name="Kong H."/>
            <person name="Lavrijsen P."/>
            <person name="Sunseri F."/>
            <person name="Falavigna A."/>
            <person name="Ye Y."/>
            <person name="Leebens-Mack J.H."/>
            <person name="Chen G."/>
        </authorList>
    </citation>
    <scope>NUCLEOTIDE SEQUENCE [LARGE SCALE GENOMIC DNA]</scope>
    <source>
        <strain evidence="16">cv. DH0086</strain>
    </source>
</reference>
<dbReference type="SUPFAM" id="SSF46689">
    <property type="entry name" value="Homeodomain-like"/>
    <property type="match status" value="1"/>
</dbReference>
<evidence type="ECO:0000313" key="16">
    <source>
        <dbReference type="Proteomes" id="UP000243459"/>
    </source>
</evidence>
<dbReference type="GO" id="GO:0006334">
    <property type="term" value="P:nucleosome assembly"/>
    <property type="evidence" value="ECO:0007669"/>
    <property type="project" value="InterPro"/>
</dbReference>
<dbReference type="SMART" id="SM00526">
    <property type="entry name" value="H15"/>
    <property type="match status" value="1"/>
</dbReference>